<keyword evidence="1 5" id="KW-0436">Ligase</keyword>
<evidence type="ECO:0000256" key="5">
    <source>
        <dbReference type="HAMAP-Rule" id="MF_00586"/>
    </source>
</evidence>
<evidence type="ECO:0000313" key="12">
    <source>
        <dbReference type="EMBL" id="ALL01705.1"/>
    </source>
</evidence>
<keyword evidence="2 5" id="KW-0547">Nucleotide-binding</keyword>
<evidence type="ECO:0000256" key="2">
    <source>
        <dbReference type="ARBA" id="ARBA00022741"/>
    </source>
</evidence>
<evidence type="ECO:0000256" key="7">
    <source>
        <dbReference type="PROSITE-ProRule" id="PRU10100"/>
    </source>
</evidence>
<dbReference type="SUPFAM" id="SSF141300">
    <property type="entry name" value="GatD N-terminal domain-like"/>
    <property type="match status" value="1"/>
</dbReference>
<dbReference type="InterPro" id="IPR006033">
    <property type="entry name" value="AsnA_fam"/>
</dbReference>
<dbReference type="RefSeq" id="WP_055409883.1">
    <property type="nucleotide sequence ID" value="NZ_CP013011.1"/>
</dbReference>
<evidence type="ECO:0000256" key="6">
    <source>
        <dbReference type="PROSITE-ProRule" id="PRU10099"/>
    </source>
</evidence>
<dbReference type="InterPro" id="IPR037152">
    <property type="entry name" value="L-asparaginase_N_sf"/>
</dbReference>
<gene>
    <name evidence="5" type="primary">gatD</name>
    <name evidence="12" type="ORF">Pyrde_1662</name>
</gene>
<feature type="domain" description="Asparaginase/glutaminase C-terminal" evidence="10">
    <location>
        <begin position="322"/>
        <end position="435"/>
    </location>
</feature>
<dbReference type="GO" id="GO:0006450">
    <property type="term" value="P:regulation of translational fidelity"/>
    <property type="evidence" value="ECO:0007669"/>
    <property type="project" value="InterPro"/>
</dbReference>
<dbReference type="PANTHER" id="PTHR11707">
    <property type="entry name" value="L-ASPARAGINASE"/>
    <property type="match status" value="1"/>
</dbReference>
<feature type="domain" description="L-asparaginase N-terminal" evidence="9">
    <location>
        <begin position="107"/>
        <end position="294"/>
    </location>
</feature>
<dbReference type="NCBIfam" id="TIGR00519">
    <property type="entry name" value="asnASE_I"/>
    <property type="match status" value="1"/>
</dbReference>
<dbReference type="Pfam" id="PF17763">
    <property type="entry name" value="Asparaginase_C"/>
    <property type="match status" value="1"/>
</dbReference>
<dbReference type="CDD" id="cd08962">
    <property type="entry name" value="GatD"/>
    <property type="match status" value="1"/>
</dbReference>
<dbReference type="PROSITE" id="PS00917">
    <property type="entry name" value="ASN_GLN_ASE_2"/>
    <property type="match status" value="1"/>
</dbReference>
<dbReference type="InterPro" id="IPR006034">
    <property type="entry name" value="Asparaginase/glutaminase-like"/>
</dbReference>
<comment type="function">
    <text evidence="5 8">Allows the formation of correctly charged Gln-tRNA(Gln) through the transamidation of misacylated Glu-tRNA(Gln) in organisms which lack glutaminyl-tRNA synthetase. The reaction takes place in the presence of glutamine and ATP through an activated gamma-phospho-Glu-tRNA(Gln). The GatDE system is specific for glutamate and does not act on aspartate.</text>
</comment>
<dbReference type="InterPro" id="IPR040918">
    <property type="entry name" value="GatD_N"/>
</dbReference>
<dbReference type="NCBIfam" id="NF003217">
    <property type="entry name" value="PRK04183.1"/>
    <property type="match status" value="1"/>
</dbReference>
<organism evidence="12 13">
    <name type="scientific">Pyrodictium delaneyi</name>
    <dbReference type="NCBI Taxonomy" id="1273541"/>
    <lineage>
        <taxon>Archaea</taxon>
        <taxon>Thermoproteota</taxon>
        <taxon>Thermoprotei</taxon>
        <taxon>Desulfurococcales</taxon>
        <taxon>Pyrodictiaceae</taxon>
        <taxon>Pyrodictium</taxon>
    </lineage>
</organism>
<keyword evidence="4 5" id="KW-0648">Protein biosynthesis</keyword>
<dbReference type="Gene3D" id="3.40.50.40">
    <property type="match status" value="1"/>
</dbReference>
<dbReference type="GO" id="GO:0050567">
    <property type="term" value="F:glutaminyl-tRNA synthase (glutamine-hydrolyzing) activity"/>
    <property type="evidence" value="ECO:0007669"/>
    <property type="project" value="UniProtKB-UniRule"/>
</dbReference>
<feature type="domain" description="GatD N-terminal" evidence="11">
    <location>
        <begin position="20"/>
        <end position="74"/>
    </location>
</feature>
<dbReference type="PROSITE" id="PS00144">
    <property type="entry name" value="ASN_GLN_ASE_1"/>
    <property type="match status" value="1"/>
</dbReference>
<dbReference type="GeneID" id="26100002"/>
<evidence type="ECO:0000259" key="9">
    <source>
        <dbReference type="Pfam" id="PF00710"/>
    </source>
</evidence>
<feature type="active site" evidence="5">
    <location>
        <position position="271"/>
    </location>
</feature>
<dbReference type="EMBL" id="CP013011">
    <property type="protein sequence ID" value="ALL01705.1"/>
    <property type="molecule type" value="Genomic_DNA"/>
</dbReference>
<dbReference type="Proteomes" id="UP000058613">
    <property type="component" value="Chromosome"/>
</dbReference>
<comment type="subunit">
    <text evidence="5 8">Heterodimer of GatD and GatE.</text>
</comment>
<dbReference type="PRINTS" id="PR00139">
    <property type="entry name" value="ASNGLNASE"/>
</dbReference>
<evidence type="ECO:0000256" key="4">
    <source>
        <dbReference type="ARBA" id="ARBA00022917"/>
    </source>
</evidence>
<dbReference type="InterPro" id="IPR027475">
    <property type="entry name" value="Asparaginase/glutaminase_AS2"/>
</dbReference>
<dbReference type="SUPFAM" id="SSF53774">
    <property type="entry name" value="Glutaminase/Asparaginase"/>
    <property type="match status" value="1"/>
</dbReference>
<reference evidence="12 13" key="1">
    <citation type="submission" date="2015-10" db="EMBL/GenBank/DDBJ databases">
        <title>Complete genome sequence of hyperthermophilic archaeon Pyrodictium delaneyi Su06.</title>
        <authorList>
            <person name="Jung J.-H."/>
            <person name="Lin J."/>
            <person name="Holden J.F."/>
            <person name="Park C.-S."/>
        </authorList>
    </citation>
    <scope>NUCLEOTIDE SEQUENCE [LARGE SCALE GENOMIC DNA]</scope>
    <source>
        <strain evidence="12 13">Su06</strain>
    </source>
</reference>
<dbReference type="PIRSF" id="PIRSF001220">
    <property type="entry name" value="L-ASNase_gatD"/>
    <property type="match status" value="1"/>
</dbReference>
<dbReference type="Pfam" id="PF18195">
    <property type="entry name" value="GatD_N"/>
    <property type="match status" value="1"/>
</dbReference>
<dbReference type="OrthoDB" id="371959at2157"/>
<dbReference type="PATRIC" id="fig|1273541.4.peg.1771"/>
<dbReference type="InterPro" id="IPR040919">
    <property type="entry name" value="Asparaginase_C"/>
</dbReference>
<dbReference type="GO" id="GO:0006520">
    <property type="term" value="P:amino acid metabolic process"/>
    <property type="evidence" value="ECO:0007669"/>
    <property type="project" value="InterPro"/>
</dbReference>
<dbReference type="InterPro" id="IPR020827">
    <property type="entry name" value="Asparaginase/glutaminase_AS1"/>
</dbReference>
<dbReference type="AlphaFoldDB" id="A0A0N7JDB2"/>
<dbReference type="KEGG" id="pdl:Pyrde_1662"/>
<feature type="active site" evidence="5">
    <location>
        <position position="193"/>
    </location>
</feature>
<dbReference type="EC" id="6.3.5.-" evidence="5 8"/>
<keyword evidence="12" id="KW-0808">Transferase</keyword>
<dbReference type="Gene3D" id="3.40.50.1170">
    <property type="entry name" value="L-asparaginase, N-terminal domain"/>
    <property type="match status" value="1"/>
</dbReference>
<dbReference type="STRING" id="1273541.Pyrde_1662"/>
<evidence type="ECO:0000259" key="11">
    <source>
        <dbReference type="Pfam" id="PF18195"/>
    </source>
</evidence>
<dbReference type="InterPro" id="IPR027473">
    <property type="entry name" value="L-asparaginase_C"/>
</dbReference>
<keyword evidence="3 5" id="KW-0067">ATP-binding</keyword>
<evidence type="ECO:0000256" key="3">
    <source>
        <dbReference type="ARBA" id="ARBA00022840"/>
    </source>
</evidence>
<dbReference type="GO" id="GO:0016740">
    <property type="term" value="F:transferase activity"/>
    <property type="evidence" value="ECO:0007669"/>
    <property type="project" value="UniProtKB-KW"/>
</dbReference>
<dbReference type="InterPro" id="IPR037222">
    <property type="entry name" value="GatD_N_sf"/>
</dbReference>
<dbReference type="Gene3D" id="2.30.30.520">
    <property type="match status" value="1"/>
</dbReference>
<dbReference type="Pfam" id="PF00710">
    <property type="entry name" value="Asparaginase"/>
    <property type="match status" value="1"/>
</dbReference>
<sequence>MEETIGYTGIALSLLNKADAKPGDRIRITRSDGRVFEGILMPRYTISSKPIIVIKLDNGYNIGVRVDEKTIVEVVKTKEAILREAAAGAPATIPLLEESPPAEERPKVTILGTGGTIASKVEYETGAVKPAFSAKEILEAVPEVGFIADISAKVVMNILSENMRPQYWEKIVDEVAKAIDSGVDGVIVAHGTDTMAYTASALAFAFRGLPVPITFVGAQRSSDRPSSDAAFNLVAAVLVAAKAPFAEVVVVMHGETGDTYALAHRATRVRKMHTSRRDAFQTINGRPLAKIYPFERRITLLESPLRSRGAEELEVANGFEEKVALIKYYPGMEPEIIDFLVDKGYKGIVLEGTGLGHVGEWLTESIKRAVDAGVAVVMTSQTLFGRVNMNVYTTGRKLLQAGVIPADDMLPEVAFVKLSWILSRASDLNEVRRLFKLNLAGEITPRHTIDLYPRWPH</sequence>
<evidence type="ECO:0000256" key="1">
    <source>
        <dbReference type="ARBA" id="ARBA00022598"/>
    </source>
</evidence>
<dbReference type="PROSITE" id="PS51732">
    <property type="entry name" value="ASN_GLN_ASE_3"/>
    <property type="match status" value="1"/>
</dbReference>
<dbReference type="PANTHER" id="PTHR11707:SF28">
    <property type="entry name" value="60 KDA LYSOPHOSPHOLIPASE"/>
    <property type="match status" value="1"/>
</dbReference>
<dbReference type="InterPro" id="IPR011878">
    <property type="entry name" value="GatD"/>
</dbReference>
<comment type="similarity">
    <text evidence="5 8">Belongs to the asparaginase 1 family. GatD subfamily.</text>
</comment>
<dbReference type="GO" id="GO:0005524">
    <property type="term" value="F:ATP binding"/>
    <property type="evidence" value="ECO:0007669"/>
    <property type="project" value="UniProtKB-KW"/>
</dbReference>
<dbReference type="HAMAP" id="MF_00586">
    <property type="entry name" value="GatD"/>
    <property type="match status" value="1"/>
</dbReference>
<name>A0A0N7JDB2_9CREN</name>
<dbReference type="SMART" id="SM00870">
    <property type="entry name" value="Asparaginase"/>
    <property type="match status" value="1"/>
</dbReference>
<feature type="active site" evidence="5 7">
    <location>
        <position position="192"/>
    </location>
</feature>
<dbReference type="GO" id="GO:0004067">
    <property type="term" value="F:asparaginase activity"/>
    <property type="evidence" value="ECO:0007669"/>
    <property type="project" value="UniProtKB-UniRule"/>
</dbReference>
<dbReference type="NCBIfam" id="TIGR02153">
    <property type="entry name" value="gatD_arch"/>
    <property type="match status" value="1"/>
</dbReference>
<evidence type="ECO:0000259" key="10">
    <source>
        <dbReference type="Pfam" id="PF17763"/>
    </source>
</evidence>
<dbReference type="InterPro" id="IPR027474">
    <property type="entry name" value="L-asparaginase_N"/>
</dbReference>
<dbReference type="GO" id="GO:0006412">
    <property type="term" value="P:translation"/>
    <property type="evidence" value="ECO:0007669"/>
    <property type="project" value="UniProtKB-UniRule"/>
</dbReference>
<accession>A0A0N7JDB2</accession>
<dbReference type="PIRSF" id="PIRSF500175">
    <property type="entry name" value="Glu_ADT_D"/>
    <property type="match status" value="1"/>
</dbReference>
<evidence type="ECO:0000256" key="8">
    <source>
        <dbReference type="RuleBase" id="RU004457"/>
    </source>
</evidence>
<proteinExistence type="inferred from homology"/>
<protein>
    <recommendedName>
        <fullName evidence="5 8">Glutamyl-tRNA(Gln) amidotransferase subunit D</fullName>
        <shortName evidence="5">Glu-ADT subunit D</shortName>
        <ecNumber evidence="5 8">6.3.5.-</ecNumber>
    </recommendedName>
</protein>
<comment type="catalytic activity">
    <reaction evidence="5 8">
        <text>L-glutamyl-tRNA(Gln) + L-glutamine + ATP + H2O = L-glutaminyl-tRNA(Gln) + L-glutamate + ADP + phosphate + H(+)</text>
        <dbReference type="Rhea" id="RHEA:17521"/>
        <dbReference type="Rhea" id="RHEA-COMP:9681"/>
        <dbReference type="Rhea" id="RHEA-COMP:9684"/>
        <dbReference type="ChEBI" id="CHEBI:15377"/>
        <dbReference type="ChEBI" id="CHEBI:15378"/>
        <dbReference type="ChEBI" id="CHEBI:29985"/>
        <dbReference type="ChEBI" id="CHEBI:30616"/>
        <dbReference type="ChEBI" id="CHEBI:43474"/>
        <dbReference type="ChEBI" id="CHEBI:58359"/>
        <dbReference type="ChEBI" id="CHEBI:78520"/>
        <dbReference type="ChEBI" id="CHEBI:78521"/>
        <dbReference type="ChEBI" id="CHEBI:456216"/>
    </reaction>
</comment>
<dbReference type="InterPro" id="IPR036152">
    <property type="entry name" value="Asp/glu_Ase-like_sf"/>
</dbReference>
<feature type="active site" evidence="5 6">
    <location>
        <position position="116"/>
    </location>
</feature>
<evidence type="ECO:0000313" key="13">
    <source>
        <dbReference type="Proteomes" id="UP000058613"/>
    </source>
</evidence>